<dbReference type="EMBL" id="CM046115">
    <property type="protein sequence ID" value="KAI8441032.1"/>
    <property type="molecule type" value="Genomic_DNA"/>
</dbReference>
<protein>
    <submittedName>
        <fullName evidence="1">Uncharacterized protein</fullName>
    </submittedName>
</protein>
<name>A0ACC0KXY2_CHOFU</name>
<proteinExistence type="predicted"/>
<gene>
    <name evidence="1" type="ORF">MSG28_009304</name>
</gene>
<sequence>MLRKHVLYQSVSQALAYRQNKKIGKHADKYMDENTPPSSDGENNPQVQEEISPERQSVGIADRRQAEAKRRSILQRKIRNKQLQKKNHVITELKKKLANQRQKYKRLKRTIKKSKKALTPRSKIEEMANDPNKKAELVKKALFGEIIQTQILEKSAETRTHKEKNHLKTTLSGPVAKKYKIWRLGGKAVTYKKMGFNRKKECITRNNIKKQKRYMLDSLKNLHQKFLSTNSMTIGYSLFCRLRPFWVVKPKLTDRDTCACVTHENFNLKLVALKNANILNFATHQTALQTLCCDRYSEKCLSRTCDGCSMKSLPYNEFDNSDEIVVQQWRNSKELIMDLKTKKERYITKYKKEIQKMKPYDLIGQLEQSDLLKLFQHEVNIVHQYNTIKSLKESLTEKDAIIHMDFSENYATKCNQEIQSYHFGGSRTQISLHTVVVYTKDKTTSHCTVSLNLSHGAGAIWAHLGPVLITLPSTVENLHFLSDGPAGHGKGAPDGVGATCKRSADQVIAQKDADIERVSKMIKENENKQKPFKGTLLVHQVRGNIFIPNKLDMKALSCFCDDDGCDHFKLGTLNYQKDTNRLQVSAVFTDSEDDMPLASVSREWHEIAKTTYDSGDYVLVKFVVRKKEYRYAAICSKYDDEDGELTVAFLQVCNQNGTEFKLNDRDIADVAYEDVIEKLPVHKLVIRKNTTFYKFNKSIDVYEKMSNFQRTRSKVWWGDSPPSIGSPVPQNRVQDEWEPQLPHWIANQPEHAIVVVENIAEPNIVQNQWPLRHGSPGSHKSQDSGFSDSDSSPPPSQYYPDDSKNKSSGSSDSNNNVNVTVKQATNFQNTTSQDVVDAKISDKISSGMPTPVPKPRNRSSSVIQTPYDLQKYYEIHRDEEHMDLLKDNENEDKYPSPKNVNNNSSQKDKTTKNMSPKVSKSSGLKQQMSLDRSNKENSPNKSAIQTNTKEVPVKNITIISPSKKYPVKKSFISSTESDSTKVIKVAKVKDLETSKNKSDESLEYIKLADNNEIAVNNQPRNRTPISNVSYIPTERSTGSKPEYKRSMSNEDNIPITTTPHFQRNRLNKSLNFEAQRLDQQILDIQDGYHSLQYIDEEDLSKDENQENEQIHKPAKALLGKNIMDSLHLKPTKKAGPKAKQRMASKAERNKDIFRIFPGKREKPGVVETHAGGVLNGSRVPSLGLPRSTDQNSWVIVGYPEKEMLLPNYNERLVDSASDADLKAKNNLPEEEHLKIRRVTPPPQFQDKLKSPYDADSKTDNNLTHDSKREKLKDEEPNFTDIRMNPACTSTPKMVAPREYMNGVQGTKNAAKNSLRINLTENFNSGLILNNQNEILYRERSIDQTALERLCERKPEPVQYWLCDLIGSCENECMTTLQSKPLGAEMKAMVSASSATITGNIKKVQTHGQIIVHQYSDVIRQIEANLPNEEQICLLVANINEFVLAHSITLNTKPPGETPERWDKIKKSLQIYLQKLIDIGEDVKVELNESTVECSVLLRHLESLNGIFLETTKAVLVQQMKTLVSIIEEPPSDMILKSTLTSIGHLAMLSDVTEGALHEKCSKIMKSITDLPFVECGVPRALLTAIIESNKSSIKALSLRALATVCINGDAVKQFEEGGGIEILSDILSDRGNPEPQMREAITVLTQITAPWLRGHYDLTQLHLYLDCIVDNITGILSRTDCCQLLLLCTACLVNLVRELELEKPEEPGQSNIVAVIDKHRTTERLLDAVKRRGPNISVFLQEQTASLLASLSRIPRCVLPLSSQRSVAAALVCFARAAPAHAPRQAELRAQARLHCHAAEAISRLTVVPEVANQMVQLEGIPHLTRLVRMQRTRPCLDLNPDQTLIYCLKALRTIYKHHPSAFQEYQQDVEDMIRPHLMESLMLFSAKQESYV</sequence>
<accession>A0ACC0KXY2</accession>
<keyword evidence="2" id="KW-1185">Reference proteome</keyword>
<evidence type="ECO:0000313" key="2">
    <source>
        <dbReference type="Proteomes" id="UP001064048"/>
    </source>
</evidence>
<dbReference type="Proteomes" id="UP001064048">
    <property type="component" value="Chromosome 15"/>
</dbReference>
<evidence type="ECO:0000313" key="1">
    <source>
        <dbReference type="EMBL" id="KAI8441032.1"/>
    </source>
</evidence>
<reference evidence="1 2" key="1">
    <citation type="journal article" date="2022" name="Genome Biol. Evol.">
        <title>The Spruce Budworm Genome: Reconstructing the Evolutionary History of Antifreeze Proteins.</title>
        <authorList>
            <person name="Beliveau C."/>
            <person name="Gagne P."/>
            <person name="Picq S."/>
            <person name="Vernygora O."/>
            <person name="Keeling C.I."/>
            <person name="Pinkney K."/>
            <person name="Doucet D."/>
            <person name="Wen F."/>
            <person name="Johnston J.S."/>
            <person name="Maaroufi H."/>
            <person name="Boyle B."/>
            <person name="Laroche J."/>
            <person name="Dewar K."/>
            <person name="Juretic N."/>
            <person name="Blackburn G."/>
            <person name="Nisole A."/>
            <person name="Brunet B."/>
            <person name="Brandao M."/>
            <person name="Lumley L."/>
            <person name="Duan J."/>
            <person name="Quan G."/>
            <person name="Lucarotti C.J."/>
            <person name="Roe A.D."/>
            <person name="Sperling F.A.H."/>
            <person name="Levesque R.C."/>
            <person name="Cusson M."/>
        </authorList>
    </citation>
    <scope>NUCLEOTIDE SEQUENCE [LARGE SCALE GENOMIC DNA]</scope>
    <source>
        <strain evidence="1">Glfc:IPQL:Cfum</strain>
    </source>
</reference>
<comment type="caution">
    <text evidence="1">The sequence shown here is derived from an EMBL/GenBank/DDBJ whole genome shotgun (WGS) entry which is preliminary data.</text>
</comment>
<organism evidence="1 2">
    <name type="scientific">Choristoneura fumiferana</name>
    <name type="common">Spruce budworm moth</name>
    <name type="synonym">Archips fumiferana</name>
    <dbReference type="NCBI Taxonomy" id="7141"/>
    <lineage>
        <taxon>Eukaryota</taxon>
        <taxon>Metazoa</taxon>
        <taxon>Ecdysozoa</taxon>
        <taxon>Arthropoda</taxon>
        <taxon>Hexapoda</taxon>
        <taxon>Insecta</taxon>
        <taxon>Pterygota</taxon>
        <taxon>Neoptera</taxon>
        <taxon>Endopterygota</taxon>
        <taxon>Lepidoptera</taxon>
        <taxon>Glossata</taxon>
        <taxon>Ditrysia</taxon>
        <taxon>Tortricoidea</taxon>
        <taxon>Tortricidae</taxon>
        <taxon>Tortricinae</taxon>
        <taxon>Choristoneura</taxon>
    </lineage>
</organism>